<dbReference type="VEuPathDB" id="FungiDB:PNEJI1_003213"/>
<dbReference type="AlphaFoldDB" id="L0PBG7"/>
<dbReference type="STRING" id="1209962.L0PBG7"/>
<comment type="caution">
    <text evidence="6">The sequence shown here is derived from an EMBL/GenBank/DDBJ whole genome shotgun (WGS) entry which is preliminary data.</text>
</comment>
<organism evidence="7">
    <name type="scientific">Pneumocystis jirovecii</name>
    <name type="common">Human pneumocystis pneumonia agent</name>
    <dbReference type="NCBI Taxonomy" id="42068"/>
    <lineage>
        <taxon>Eukaryota</taxon>
        <taxon>Fungi</taxon>
        <taxon>Dikarya</taxon>
        <taxon>Ascomycota</taxon>
        <taxon>Taphrinomycotina</taxon>
        <taxon>Pneumocystomycetes</taxon>
        <taxon>Pneumocystaceae</taxon>
        <taxon>Pneumocystis</taxon>
    </lineage>
</organism>
<dbReference type="EMBL" id="CAKM01000212">
    <property type="protein sequence ID" value="CCJ29751.1"/>
    <property type="molecule type" value="Genomic_DNA"/>
</dbReference>
<dbReference type="Proteomes" id="UP000010422">
    <property type="component" value="Unassembled WGS sequence"/>
</dbReference>
<dbReference type="SUPFAM" id="SSF57903">
    <property type="entry name" value="FYVE/PHD zinc finger"/>
    <property type="match status" value="1"/>
</dbReference>
<dbReference type="Gene3D" id="3.30.40.10">
    <property type="entry name" value="Zinc/RING finger domain, C3HC4 (zinc finger)"/>
    <property type="match status" value="1"/>
</dbReference>
<name>L0PBG7_PNEJI</name>
<feature type="coiled-coil region" evidence="4">
    <location>
        <begin position="272"/>
        <end position="367"/>
    </location>
</feature>
<protein>
    <recommendedName>
        <fullName evidence="5">Zinc finger PHD-type domain-containing protein</fullName>
    </recommendedName>
</protein>
<dbReference type="InterPro" id="IPR028938">
    <property type="entry name" value="Rsf1-like"/>
</dbReference>
<sequence length="603" mass="71985">MIYRKNKETDSVIHALRNMPEFAILSQFLFLFHKILKLDDFDIEFFEQELLGFHEPHTLTIIRYGLVRYLSSNRHINAENVDFYTRKQFLLRKPENNPYGDKEIPYSWDSFDIFTKASKYYLVQVLLQLCEWQLLNPEKFRERVGAKESDEVTWRIDPIGYDSLGYTYYLLDDNRLYRHLDTFRRLPNEKSRKNDTKYKKRKRRRIVDDDDLDLIDISTTDDKKIQSPQIGHWENVCVTFNDWKNFVNSISHSKNKNEHTLYNYLQKNILPYLQENEEKKEKERLLKERERLKAEAIVHRKKSTRIEQRKLMKLQEEEKRLEQEQLAMLIEIKKREENQLIEYDRKLRMETRDRKQKEKLLKELLQKENSEKIDISNFNNSSNTLKTNPIKRKSTKKVKRKNIKNKKIKNTDWIFNCVCGISGKNYLDNELMIACDQCMVWEHVKCQHNADEIFLKLQEQPNENNGIPFICTKCSQSSKETHEYPIDVINENKSKTSENTLYESFDKMIIPNPAEKIVPNNNVNMINKYTSKICSNVHSISGSFGTNTCHQSQISYSQIANFPAFQQNNMQAFKPFYPLESSLHIQNISSSFEEYSQQNFQVI</sequence>
<evidence type="ECO:0000256" key="1">
    <source>
        <dbReference type="ARBA" id="ARBA00022723"/>
    </source>
</evidence>
<evidence type="ECO:0000313" key="6">
    <source>
        <dbReference type="EMBL" id="CCJ29751.1"/>
    </source>
</evidence>
<evidence type="ECO:0000256" key="2">
    <source>
        <dbReference type="ARBA" id="ARBA00022771"/>
    </source>
</evidence>
<keyword evidence="4" id="KW-0175">Coiled coil</keyword>
<keyword evidence="3" id="KW-0862">Zinc</keyword>
<proteinExistence type="predicted"/>
<gene>
    <name evidence="6" type="ORF">PNEJI1_003213</name>
</gene>
<dbReference type="InterPro" id="IPR001965">
    <property type="entry name" value="Znf_PHD"/>
</dbReference>
<keyword evidence="2" id="KW-0863">Zinc-finger</keyword>
<dbReference type="GO" id="GO:0031213">
    <property type="term" value="C:RSF complex"/>
    <property type="evidence" value="ECO:0007669"/>
    <property type="project" value="InterPro"/>
</dbReference>
<dbReference type="InterPro" id="IPR013083">
    <property type="entry name" value="Znf_RING/FYVE/PHD"/>
</dbReference>
<feature type="domain" description="Zinc finger PHD-type" evidence="5">
    <location>
        <begin position="416"/>
        <end position="475"/>
    </location>
</feature>
<keyword evidence="1" id="KW-0479">Metal-binding</keyword>
<dbReference type="PANTHER" id="PTHR14296:SF3">
    <property type="entry name" value="DIKAR, ISOFORM F"/>
    <property type="match status" value="1"/>
</dbReference>
<dbReference type="PANTHER" id="PTHR14296">
    <property type="entry name" value="REMODELING AND SPACING FACTOR 1"/>
    <property type="match status" value="1"/>
</dbReference>
<dbReference type="SMART" id="SM00249">
    <property type="entry name" value="PHD"/>
    <property type="match status" value="1"/>
</dbReference>
<reference evidence="6 7" key="1">
    <citation type="journal article" date="2012" name="MBio">
        <title>De novo assembly of the Pneumocystis jirovecii genome from a single bronchoalveolar lavage fluid specimen from a patient.</title>
        <authorList>
            <person name="Cisse O.H."/>
            <person name="Pagni M."/>
            <person name="Hauser P.M."/>
        </authorList>
    </citation>
    <scope>NUCLEOTIDE SEQUENCE [LARGE SCALE GENOMIC DNA]</scope>
    <source>
        <strain evidence="6 7">SE8</strain>
    </source>
</reference>
<evidence type="ECO:0000259" key="5">
    <source>
        <dbReference type="SMART" id="SM00249"/>
    </source>
</evidence>
<evidence type="ECO:0000313" key="7">
    <source>
        <dbReference type="Proteomes" id="UP000010422"/>
    </source>
</evidence>
<dbReference type="GO" id="GO:0008270">
    <property type="term" value="F:zinc ion binding"/>
    <property type="evidence" value="ECO:0007669"/>
    <property type="project" value="UniProtKB-KW"/>
</dbReference>
<dbReference type="InterPro" id="IPR011011">
    <property type="entry name" value="Znf_FYVE_PHD"/>
</dbReference>
<accession>L0PBG7</accession>
<evidence type="ECO:0000256" key="3">
    <source>
        <dbReference type="ARBA" id="ARBA00022833"/>
    </source>
</evidence>
<evidence type="ECO:0000256" key="4">
    <source>
        <dbReference type="SAM" id="Coils"/>
    </source>
</evidence>
<dbReference type="InParanoid" id="L0PBG7"/>
<dbReference type="GO" id="GO:0006355">
    <property type="term" value="P:regulation of DNA-templated transcription"/>
    <property type="evidence" value="ECO:0007669"/>
    <property type="project" value="InterPro"/>
</dbReference>